<dbReference type="CDD" id="cd03192">
    <property type="entry name" value="GST_C_Sigma_like"/>
    <property type="match status" value="1"/>
</dbReference>
<keyword evidence="4" id="KW-1185">Reference proteome</keyword>
<dbReference type="OrthoDB" id="4951845at2759"/>
<dbReference type="PROSITE" id="PS50405">
    <property type="entry name" value="GST_CTER"/>
    <property type="match status" value="1"/>
</dbReference>
<dbReference type="SFLD" id="SFLDS00019">
    <property type="entry name" value="Glutathione_Transferase_(cytos"/>
    <property type="match status" value="1"/>
</dbReference>
<sequence length="279" mass="31031">MSGAFLQLCAVVVAAIATIYVTGQGTFLARKTLELFHGKAGCVPVPAIANVTVHYFDIRGRAEAIRLILEDTGISYNQELFTGETWPGAKKKGIESGIYTFGQVPAIVTDSGFSLVQSQAIVHYIGRATGLDCDCQDVHLCEILAAGAEDFRSKLSRIIYDPNLSVDMRDDYLQNVAPVWLNHFEKLAPQIRDEETSFFVGGRITWVDYIIFDLLDGQVEFGRVDVGRPLVDVLDPYPKLNSFYNRFRTREKIAAYLKSDRRHSYNAPKIAPSKSGAKE</sequence>
<dbReference type="PROSITE" id="PS50404">
    <property type="entry name" value="GST_NTER"/>
    <property type="match status" value="1"/>
</dbReference>
<dbReference type="InterPro" id="IPR036282">
    <property type="entry name" value="Glutathione-S-Trfase_C_sf"/>
</dbReference>
<accession>A0A9Q1C9K8</accession>
<dbReference type="EMBL" id="JAIZAY010000006">
    <property type="protein sequence ID" value="KAJ8040549.1"/>
    <property type="molecule type" value="Genomic_DNA"/>
</dbReference>
<dbReference type="AlphaFoldDB" id="A0A9Q1C9K8"/>
<dbReference type="Proteomes" id="UP001152320">
    <property type="component" value="Chromosome 6"/>
</dbReference>
<dbReference type="InterPro" id="IPR004045">
    <property type="entry name" value="Glutathione_S-Trfase_N"/>
</dbReference>
<name>A0A9Q1C9K8_HOLLE</name>
<dbReference type="GO" id="GO:0006749">
    <property type="term" value="P:glutathione metabolic process"/>
    <property type="evidence" value="ECO:0007669"/>
    <property type="project" value="TreeGrafter"/>
</dbReference>
<gene>
    <name evidence="3" type="ORF">HOLleu_14871</name>
</gene>
<dbReference type="Pfam" id="PF02798">
    <property type="entry name" value="GST_N"/>
    <property type="match status" value="1"/>
</dbReference>
<evidence type="ECO:0000259" key="1">
    <source>
        <dbReference type="PROSITE" id="PS50404"/>
    </source>
</evidence>
<dbReference type="InterPro" id="IPR036249">
    <property type="entry name" value="Thioredoxin-like_sf"/>
</dbReference>
<dbReference type="SUPFAM" id="SSF52833">
    <property type="entry name" value="Thioredoxin-like"/>
    <property type="match status" value="1"/>
</dbReference>
<organism evidence="3 4">
    <name type="scientific">Holothuria leucospilota</name>
    <name type="common">Black long sea cucumber</name>
    <name type="synonym">Mertensiothuria leucospilota</name>
    <dbReference type="NCBI Taxonomy" id="206669"/>
    <lineage>
        <taxon>Eukaryota</taxon>
        <taxon>Metazoa</taxon>
        <taxon>Echinodermata</taxon>
        <taxon>Eleutherozoa</taxon>
        <taxon>Echinozoa</taxon>
        <taxon>Holothuroidea</taxon>
        <taxon>Aspidochirotacea</taxon>
        <taxon>Aspidochirotida</taxon>
        <taxon>Holothuriidae</taxon>
        <taxon>Holothuria</taxon>
    </lineage>
</organism>
<comment type="caution">
    <text evidence="3">The sequence shown here is derived from an EMBL/GenBank/DDBJ whole genome shotgun (WGS) entry which is preliminary data.</text>
</comment>
<dbReference type="SUPFAM" id="SSF47616">
    <property type="entry name" value="GST C-terminal domain-like"/>
    <property type="match status" value="1"/>
</dbReference>
<dbReference type="InterPro" id="IPR050213">
    <property type="entry name" value="GST_superfamily"/>
</dbReference>
<dbReference type="GO" id="GO:0004364">
    <property type="term" value="F:glutathione transferase activity"/>
    <property type="evidence" value="ECO:0007669"/>
    <property type="project" value="TreeGrafter"/>
</dbReference>
<dbReference type="InterPro" id="IPR040079">
    <property type="entry name" value="Glutathione_S-Trfase"/>
</dbReference>
<dbReference type="Pfam" id="PF14497">
    <property type="entry name" value="GST_C_3"/>
    <property type="match status" value="1"/>
</dbReference>
<feature type="domain" description="GST N-terminal" evidence="1">
    <location>
        <begin position="49"/>
        <end position="133"/>
    </location>
</feature>
<feature type="domain" description="GST C-terminal" evidence="2">
    <location>
        <begin position="134"/>
        <end position="270"/>
    </location>
</feature>
<evidence type="ECO:0000313" key="4">
    <source>
        <dbReference type="Proteomes" id="UP001152320"/>
    </source>
</evidence>
<dbReference type="Gene3D" id="1.20.1050.130">
    <property type="match status" value="1"/>
</dbReference>
<proteinExistence type="predicted"/>
<dbReference type="PANTHER" id="PTHR11571">
    <property type="entry name" value="GLUTATHIONE S-TRANSFERASE"/>
    <property type="match status" value="1"/>
</dbReference>
<dbReference type="InterPro" id="IPR004046">
    <property type="entry name" value="GST_C"/>
</dbReference>
<dbReference type="GO" id="GO:0005829">
    <property type="term" value="C:cytosol"/>
    <property type="evidence" value="ECO:0007669"/>
    <property type="project" value="TreeGrafter"/>
</dbReference>
<evidence type="ECO:0000259" key="2">
    <source>
        <dbReference type="PROSITE" id="PS50405"/>
    </source>
</evidence>
<dbReference type="PANTHER" id="PTHR11571:SF141">
    <property type="entry name" value="GLUTATHIONE S-TRANSFERASE"/>
    <property type="match status" value="1"/>
</dbReference>
<reference evidence="3" key="1">
    <citation type="submission" date="2021-10" db="EMBL/GenBank/DDBJ databases">
        <title>Tropical sea cucumber genome reveals ecological adaptation and Cuvierian tubules defense mechanism.</title>
        <authorList>
            <person name="Chen T."/>
        </authorList>
    </citation>
    <scope>NUCLEOTIDE SEQUENCE</scope>
    <source>
        <strain evidence="3">Nanhai2018</strain>
        <tissue evidence="3">Muscle</tissue>
    </source>
</reference>
<evidence type="ECO:0000313" key="3">
    <source>
        <dbReference type="EMBL" id="KAJ8040549.1"/>
    </source>
</evidence>
<dbReference type="InterPro" id="IPR010987">
    <property type="entry name" value="Glutathione-S-Trfase_C-like"/>
</dbReference>
<protein>
    <submittedName>
        <fullName evidence="3">Glutathione S-transferase P</fullName>
    </submittedName>
</protein>
<dbReference type="CDD" id="cd03039">
    <property type="entry name" value="GST_N_Sigma_like"/>
    <property type="match status" value="1"/>
</dbReference>